<evidence type="ECO:0000256" key="6">
    <source>
        <dbReference type="ARBA" id="ARBA00022630"/>
    </source>
</evidence>
<sequence length="623" mass="68743">MSSSHGKDPVKMDPNVGKKIVSVIPKRRQQLLKWNGWGYRDSRFEYENDLLVFTGDRYPIGGSVSLPYFKDYVVKILNVDLTRKNVGVPLPQTYPEPVPCREFLANLAQHGIEFTQNGEDRLIRSHGQALHDIHALRTGQIKRIPDTVVFPLSHDQVVQVVQAATENDVVVIPYGGGTSVSGSASCPEDERRSIALLDTSQMNRMLWIDKENLVACFESGVIGQDLEREVRKLGFTMGHEPDSFEFSSLGGWVATRASGMKKNLYGNIEDIVVKVKMVTVKGVLEKSVAVPRISCGPDFNHIILGSEGTLGVVTEVVVKIRPLPETKKYGSLVFPDFGSGVRFLREVAKQRLQPASIRLIDNEQFAFGQALKPAGGVLSSISSALQKAYITGVKGMDMEKIAITTLVFEGTAKDVKLHEQKIFAIAAKHGGFSAGSTNGEKGYILTFVIAYIRDLALEFSVVAESFETSVAWDRCETLCTNVKNRISKECAKYNIKHYLVSCRVTQSYDAGACVYFYFGFNHTGFPDPVIIYETIEGHARDEILASGGSISHHHGVGKIRARWYPKTVSDVGVSLYRATKQELDPNNIFAVGNFLPELQTGHHGEHQQNPEGSSGQGTLMSKL</sequence>
<dbReference type="SUPFAM" id="SSF55103">
    <property type="entry name" value="FAD-linked oxidases, C-terminal domain"/>
    <property type="match status" value="1"/>
</dbReference>
<dbReference type="InterPro" id="IPR036318">
    <property type="entry name" value="FAD-bd_PCMH-like_sf"/>
</dbReference>
<dbReference type="Gene3D" id="3.30.70.3450">
    <property type="match status" value="1"/>
</dbReference>
<dbReference type="SUPFAM" id="SSF56176">
    <property type="entry name" value="FAD-binding/transporter-associated domain-like"/>
    <property type="match status" value="1"/>
</dbReference>
<evidence type="ECO:0000256" key="7">
    <source>
        <dbReference type="ARBA" id="ARBA00022827"/>
    </source>
</evidence>
<comment type="similarity">
    <text evidence="3 9">Belongs to the FAD-binding oxidoreductase/transferase type 4 family.</text>
</comment>
<dbReference type="InterPro" id="IPR016169">
    <property type="entry name" value="FAD-bd_PCMH_sub2"/>
</dbReference>
<dbReference type="RefSeq" id="XP_029722558.2">
    <property type="nucleotide sequence ID" value="XM_029866698.2"/>
</dbReference>
<reference evidence="12" key="2">
    <citation type="submission" date="2025-05" db="UniProtKB">
        <authorList>
            <consortium name="EnsemblMetazoa"/>
        </authorList>
    </citation>
    <scope>IDENTIFICATION</scope>
    <source>
        <strain evidence="12">Foshan</strain>
    </source>
</reference>
<keyword evidence="9" id="KW-0444">Lipid biosynthesis</keyword>
<dbReference type="Gene3D" id="3.30.300.330">
    <property type="match status" value="1"/>
</dbReference>
<dbReference type="PANTHER" id="PTHR46568:SF1">
    <property type="entry name" value="ALKYLDIHYDROXYACETONEPHOSPHATE SYNTHASE, PEROXISOMAL"/>
    <property type="match status" value="1"/>
</dbReference>
<accession>A0ABM1Y7R6</accession>
<organism evidence="12 13">
    <name type="scientific">Aedes albopictus</name>
    <name type="common">Asian tiger mosquito</name>
    <name type="synonym">Stegomyia albopicta</name>
    <dbReference type="NCBI Taxonomy" id="7160"/>
    <lineage>
        <taxon>Eukaryota</taxon>
        <taxon>Metazoa</taxon>
        <taxon>Ecdysozoa</taxon>
        <taxon>Arthropoda</taxon>
        <taxon>Hexapoda</taxon>
        <taxon>Insecta</taxon>
        <taxon>Pterygota</taxon>
        <taxon>Neoptera</taxon>
        <taxon>Endopterygota</taxon>
        <taxon>Diptera</taxon>
        <taxon>Nematocera</taxon>
        <taxon>Culicoidea</taxon>
        <taxon>Culicidae</taxon>
        <taxon>Culicinae</taxon>
        <taxon>Aedini</taxon>
        <taxon>Aedes</taxon>
        <taxon>Stegomyia</taxon>
    </lineage>
</organism>
<comment type="pathway">
    <text evidence="2 9">Glycerolipid metabolism; ether lipid biosynthesis.</text>
</comment>
<protein>
    <recommendedName>
        <fullName evidence="5 9">Alkylglycerone-phosphate synthase</fullName>
        <shortName evidence="9">Alkyl-DHAP synthase</shortName>
        <ecNumber evidence="5 9">2.5.1.26</ecNumber>
    </recommendedName>
</protein>
<dbReference type="Pfam" id="PF02913">
    <property type="entry name" value="FAD-oxidase_C"/>
    <property type="match status" value="1"/>
</dbReference>
<evidence type="ECO:0000313" key="13">
    <source>
        <dbReference type="Proteomes" id="UP000069940"/>
    </source>
</evidence>
<feature type="region of interest" description="Disordered" evidence="10">
    <location>
        <begin position="599"/>
        <end position="623"/>
    </location>
</feature>
<evidence type="ECO:0000256" key="10">
    <source>
        <dbReference type="SAM" id="MobiDB-lite"/>
    </source>
</evidence>
<dbReference type="InterPro" id="IPR025650">
    <property type="entry name" value="Alkyl-DHAP_Synthase"/>
</dbReference>
<keyword evidence="13" id="KW-1185">Reference proteome</keyword>
<evidence type="ECO:0000256" key="5">
    <source>
        <dbReference type="ARBA" id="ARBA00012385"/>
    </source>
</evidence>
<dbReference type="InterPro" id="IPR006094">
    <property type="entry name" value="Oxid_FAD_bind_N"/>
</dbReference>
<comment type="function">
    <text evidence="9">Catalyzes the exchange of an acyl for a long-chain alkyl group and the formation of the ether bond in the biosynthesis of ether phospholipids.</text>
</comment>
<keyword evidence="7 9" id="KW-0274">FAD</keyword>
<name>A0ABM1Y7R6_AEDAL</name>
<keyword evidence="6 9" id="KW-0285">Flavoprotein</keyword>
<keyword evidence="8 9" id="KW-0576">Peroxisome</keyword>
<evidence type="ECO:0000256" key="8">
    <source>
        <dbReference type="ARBA" id="ARBA00023140"/>
    </source>
</evidence>
<dbReference type="Proteomes" id="UP000069940">
    <property type="component" value="Unassembled WGS sequence"/>
</dbReference>
<dbReference type="Gene3D" id="1.10.45.10">
    <property type="entry name" value="Vanillyl-alcohol Oxidase, Chain A, domain 4"/>
    <property type="match status" value="1"/>
</dbReference>
<dbReference type="EC" id="2.5.1.26" evidence="5 9"/>
<dbReference type="GeneID" id="115263411"/>
<evidence type="ECO:0000256" key="9">
    <source>
        <dbReference type="RuleBase" id="RU363113"/>
    </source>
</evidence>
<dbReference type="PANTHER" id="PTHR46568">
    <property type="entry name" value="ALKYLDIHYDROXYACETONEPHOSPHATE SYNTHASE, PEROXISOMAL"/>
    <property type="match status" value="1"/>
</dbReference>
<evidence type="ECO:0000256" key="4">
    <source>
        <dbReference type="ARBA" id="ARBA00011738"/>
    </source>
</evidence>
<evidence type="ECO:0000313" key="12">
    <source>
        <dbReference type="EnsemblMetazoa" id="AALFPA23_006571.P8585"/>
    </source>
</evidence>
<dbReference type="InterPro" id="IPR004113">
    <property type="entry name" value="FAD-bd_oxidored_4_C"/>
</dbReference>
<comment type="cofactor">
    <cofactor evidence="9">
        <name>FAD</name>
        <dbReference type="ChEBI" id="CHEBI:57692"/>
    </cofactor>
</comment>
<feature type="compositionally biased region" description="Polar residues" evidence="10">
    <location>
        <begin position="609"/>
        <end position="623"/>
    </location>
</feature>
<evidence type="ECO:0000259" key="11">
    <source>
        <dbReference type="PROSITE" id="PS51387"/>
    </source>
</evidence>
<proteinExistence type="inferred from homology"/>
<dbReference type="InterPro" id="IPR016171">
    <property type="entry name" value="Vanillyl_alc_oxidase_C-sub2"/>
</dbReference>
<evidence type="ECO:0000256" key="3">
    <source>
        <dbReference type="ARBA" id="ARBA00008000"/>
    </source>
</evidence>
<comment type="subcellular location">
    <subcellularLocation>
        <location evidence="1 9">Peroxisome</location>
    </subcellularLocation>
</comment>
<dbReference type="Gene3D" id="3.30.43.10">
    <property type="entry name" value="Uridine Diphospho-n-acetylenolpyruvylglucosamine Reductase, domain 2"/>
    <property type="match status" value="1"/>
</dbReference>
<dbReference type="Gene3D" id="3.30.465.10">
    <property type="match status" value="1"/>
</dbReference>
<reference evidence="13" key="1">
    <citation type="journal article" date="2015" name="Proc. Natl. Acad. Sci. U.S.A.">
        <title>Genome sequence of the Asian Tiger mosquito, Aedes albopictus, reveals insights into its biology, genetics, and evolution.</title>
        <authorList>
            <person name="Chen X.G."/>
            <person name="Jiang X."/>
            <person name="Gu J."/>
            <person name="Xu M."/>
            <person name="Wu Y."/>
            <person name="Deng Y."/>
            <person name="Zhang C."/>
            <person name="Bonizzoni M."/>
            <person name="Dermauw W."/>
            <person name="Vontas J."/>
            <person name="Armbruster P."/>
            <person name="Huang X."/>
            <person name="Yang Y."/>
            <person name="Zhang H."/>
            <person name="He W."/>
            <person name="Peng H."/>
            <person name="Liu Y."/>
            <person name="Wu K."/>
            <person name="Chen J."/>
            <person name="Lirakis M."/>
            <person name="Topalis P."/>
            <person name="Van Leeuwen T."/>
            <person name="Hall A.B."/>
            <person name="Jiang X."/>
            <person name="Thorpe C."/>
            <person name="Mueller R.L."/>
            <person name="Sun C."/>
            <person name="Waterhouse R.M."/>
            <person name="Yan G."/>
            <person name="Tu Z.J."/>
            <person name="Fang X."/>
            <person name="James A.A."/>
        </authorList>
    </citation>
    <scope>NUCLEOTIDE SEQUENCE [LARGE SCALE GENOMIC DNA]</scope>
    <source>
        <strain evidence="13">Foshan</strain>
    </source>
</reference>
<dbReference type="InterPro" id="IPR016166">
    <property type="entry name" value="FAD-bd_PCMH"/>
</dbReference>
<comment type="catalytic activity">
    <reaction evidence="9">
        <text>a long chain fatty alcohol + a 1-acylglycerone 3-phosphate = a 1-O-alkylglycerone 3-phosphate + a long-chain fatty acid + H(+)</text>
        <dbReference type="Rhea" id="RHEA:36171"/>
        <dbReference type="ChEBI" id="CHEBI:15378"/>
        <dbReference type="ChEBI" id="CHEBI:17135"/>
        <dbReference type="ChEBI" id="CHEBI:57534"/>
        <dbReference type="ChEBI" id="CHEBI:57560"/>
        <dbReference type="ChEBI" id="CHEBI:73315"/>
        <dbReference type="EC" id="2.5.1.26"/>
    </reaction>
</comment>
<keyword evidence="9" id="KW-0443">Lipid metabolism</keyword>
<evidence type="ECO:0000256" key="2">
    <source>
        <dbReference type="ARBA" id="ARBA00004670"/>
    </source>
</evidence>
<feature type="domain" description="FAD-binding PCMH-type" evidence="11">
    <location>
        <begin position="141"/>
        <end position="323"/>
    </location>
</feature>
<dbReference type="Gene3D" id="3.30.160.650">
    <property type="match status" value="1"/>
</dbReference>
<dbReference type="Pfam" id="PF01565">
    <property type="entry name" value="FAD_binding_4"/>
    <property type="match status" value="1"/>
</dbReference>
<comment type="subunit">
    <text evidence="4 9">Homodimer.</text>
</comment>
<dbReference type="EnsemblMetazoa" id="AALFPA23_006571.R8585">
    <property type="protein sequence ID" value="AALFPA23_006571.P8585"/>
    <property type="gene ID" value="AALFPA23_006571"/>
</dbReference>
<dbReference type="PROSITE" id="PS51387">
    <property type="entry name" value="FAD_PCMH"/>
    <property type="match status" value="1"/>
</dbReference>
<dbReference type="InterPro" id="IPR016164">
    <property type="entry name" value="FAD-linked_Oxase-like_C"/>
</dbReference>
<keyword evidence="9" id="KW-0808">Transferase</keyword>
<dbReference type="InterPro" id="IPR016167">
    <property type="entry name" value="FAD-bd_PCMH_sub1"/>
</dbReference>
<evidence type="ECO:0000256" key="1">
    <source>
        <dbReference type="ARBA" id="ARBA00004275"/>
    </source>
</evidence>